<feature type="region of interest" description="Disordered" evidence="8">
    <location>
        <begin position="356"/>
        <end position="375"/>
    </location>
</feature>
<dbReference type="InterPro" id="IPR013083">
    <property type="entry name" value="Znf_RING/FYVE/PHD"/>
</dbReference>
<dbReference type="PANTHER" id="PTHR25462">
    <property type="entry name" value="BONUS, ISOFORM C-RELATED"/>
    <property type="match status" value="1"/>
</dbReference>
<evidence type="ECO:0000256" key="4">
    <source>
        <dbReference type="ARBA" id="ARBA00022771"/>
    </source>
</evidence>
<dbReference type="GO" id="GO:0061630">
    <property type="term" value="F:ubiquitin protein ligase activity"/>
    <property type="evidence" value="ECO:0007669"/>
    <property type="project" value="UniProtKB-EC"/>
</dbReference>
<feature type="region of interest" description="Disordered" evidence="8">
    <location>
        <begin position="384"/>
        <end position="406"/>
    </location>
</feature>
<dbReference type="Proteomes" id="UP001178461">
    <property type="component" value="Unassembled WGS sequence"/>
</dbReference>
<dbReference type="InterPro" id="IPR011042">
    <property type="entry name" value="6-blade_b-propeller_TolB-like"/>
</dbReference>
<dbReference type="InterPro" id="IPR018957">
    <property type="entry name" value="Znf_C3HC4_RING-type"/>
</dbReference>
<keyword evidence="4 6" id="KW-0863">Zinc-finger</keyword>
<evidence type="ECO:0000259" key="9">
    <source>
        <dbReference type="PROSITE" id="PS50089"/>
    </source>
</evidence>
<dbReference type="GO" id="GO:0005654">
    <property type="term" value="C:nucleoplasm"/>
    <property type="evidence" value="ECO:0007669"/>
    <property type="project" value="TreeGrafter"/>
</dbReference>
<protein>
    <recommendedName>
        <fullName evidence="2">RING-type E3 ubiquitin transferase</fullName>
        <ecNumber evidence="2">2.3.2.27</ecNumber>
    </recommendedName>
</protein>
<evidence type="ECO:0000256" key="2">
    <source>
        <dbReference type="ARBA" id="ARBA00012483"/>
    </source>
</evidence>
<dbReference type="SUPFAM" id="SSF57850">
    <property type="entry name" value="RING/U-box"/>
    <property type="match status" value="1"/>
</dbReference>
<keyword evidence="3" id="KW-0479">Metal-binding</keyword>
<dbReference type="Gene3D" id="2.120.10.30">
    <property type="entry name" value="TolB, C-terminal domain"/>
    <property type="match status" value="1"/>
</dbReference>
<evidence type="ECO:0000256" key="1">
    <source>
        <dbReference type="ARBA" id="ARBA00000900"/>
    </source>
</evidence>
<reference evidence="10" key="1">
    <citation type="submission" date="2022-12" db="EMBL/GenBank/DDBJ databases">
        <authorList>
            <person name="Alioto T."/>
            <person name="Alioto T."/>
            <person name="Gomez Garrido J."/>
        </authorList>
    </citation>
    <scope>NUCLEOTIDE SEQUENCE</scope>
</reference>
<evidence type="ECO:0000256" key="7">
    <source>
        <dbReference type="SAM" id="Coils"/>
    </source>
</evidence>
<keyword evidence="5" id="KW-0862">Zinc</keyword>
<dbReference type="PROSITE" id="PS50089">
    <property type="entry name" value="ZF_RING_2"/>
    <property type="match status" value="1"/>
</dbReference>
<gene>
    <name evidence="10" type="ORF">PODLI_1B003869</name>
</gene>
<dbReference type="Pfam" id="PF00097">
    <property type="entry name" value="zf-C3HC4"/>
    <property type="match status" value="1"/>
</dbReference>
<dbReference type="GO" id="GO:0060340">
    <property type="term" value="P:positive regulation of type I interferon-mediated signaling pathway"/>
    <property type="evidence" value="ECO:0007669"/>
    <property type="project" value="TreeGrafter"/>
</dbReference>
<evidence type="ECO:0000313" key="10">
    <source>
        <dbReference type="EMBL" id="CAI7935180.1"/>
    </source>
</evidence>
<comment type="caution">
    <text evidence="10">The sequence shown here is derived from an EMBL/GenBank/DDBJ whole genome shotgun (WGS) entry which is preliminary data.</text>
</comment>
<dbReference type="PANTHER" id="PTHR25462:SF299">
    <property type="entry name" value="E3 UBIQUITIN-PROTEIN LIGASE TRIM56"/>
    <property type="match status" value="1"/>
</dbReference>
<dbReference type="CDD" id="cd19810">
    <property type="entry name" value="Bbox1_TRIM56_C-V"/>
    <property type="match status" value="1"/>
</dbReference>
<dbReference type="AlphaFoldDB" id="A0AA35VQB6"/>
<dbReference type="PROSITE" id="PS00518">
    <property type="entry name" value="ZF_RING_1"/>
    <property type="match status" value="1"/>
</dbReference>
<feature type="domain" description="RING-type" evidence="9">
    <location>
        <begin position="19"/>
        <end position="59"/>
    </location>
</feature>
<dbReference type="SUPFAM" id="SSF101898">
    <property type="entry name" value="NHL repeat"/>
    <property type="match status" value="1"/>
</dbReference>
<organism evidence="10 11">
    <name type="scientific">Podarcis lilfordi</name>
    <name type="common">Lilford's wall lizard</name>
    <dbReference type="NCBI Taxonomy" id="74358"/>
    <lineage>
        <taxon>Eukaryota</taxon>
        <taxon>Metazoa</taxon>
        <taxon>Chordata</taxon>
        <taxon>Craniata</taxon>
        <taxon>Vertebrata</taxon>
        <taxon>Euteleostomi</taxon>
        <taxon>Lepidosauria</taxon>
        <taxon>Squamata</taxon>
        <taxon>Bifurcata</taxon>
        <taxon>Unidentata</taxon>
        <taxon>Episquamata</taxon>
        <taxon>Laterata</taxon>
        <taxon>Lacertibaenia</taxon>
        <taxon>Lacertidae</taxon>
        <taxon>Podarcis</taxon>
    </lineage>
</organism>
<sequence length="759" mass="82091">MAAKAPSLSEALTSGFLTCTICLERLRHPKILPCLHSYCQECLRKLAGGRKELQCPECRERVALPQGGVGALRTNFFINGLLDLVHPTGEAEPTCSLCPLIGQEAGRPAVSRCLDCADDMCRDCASGHRCSRLTHLHRVVAMKDYLSGEHDEEIRKRQALQCKEHTGEELRFFCTPLPAGAHLQHPCLPLAEAAQARRPVIVELLAGVEETVQVIRAGRASLEREAAQLQVREASIRDAVEQACSRAVQRLLAQQEEVLAQLADYVKERQKACQALCSDLEFQEQVASSTVAFAQKVLGLGREVEIVSLEQVICERLRHLQGFSWEPLATRLPCLEVDAEIEGSGPCLFHLEFREESPTGVPEGPKEEATKGAKKKTHLPCLEVNTESPTGVPEGPKEEATKGAKKKTHLPCLEVNAEIPTGVPEGPKEEATKGAKKKTHLPCLEVDAEIPTGVPEGPKEAATKGAKKKRRKQQQQVQPAREGSQITTLILRGCLHAVAPVPAPKVPGTPLLTPKPLFSCSFCVTIPSDKKCPLVTGLCPFGSGELLVADNQNQNLNDVAPVSLATVGSKVAFTAGSCLYLLNGEGDLVWQKALGQGQASHAVAALGGDRMAVCVAGQLEVYDLEGRLLEKIVPEDNADRCLVFLANHKDGFVGSDWYRCSVVLFTRTGQLVAECSEEQLGECQPGAVCADTMGIIYVVLRELNKVVAFSPSGEELGAFLTAENSIDRPRAVTVARGGRFAVALSNGTVHIFRIRYQGK</sequence>
<dbReference type="GO" id="GO:0045087">
    <property type="term" value="P:innate immune response"/>
    <property type="evidence" value="ECO:0007669"/>
    <property type="project" value="TreeGrafter"/>
</dbReference>
<keyword evidence="7" id="KW-0175">Coiled coil</keyword>
<dbReference type="SMART" id="SM00184">
    <property type="entry name" value="RING"/>
    <property type="match status" value="1"/>
</dbReference>
<evidence type="ECO:0000313" key="11">
    <source>
        <dbReference type="Proteomes" id="UP001178461"/>
    </source>
</evidence>
<accession>A0AA35VQB6</accession>
<dbReference type="GO" id="GO:0008270">
    <property type="term" value="F:zinc ion binding"/>
    <property type="evidence" value="ECO:0007669"/>
    <property type="project" value="UniProtKB-KW"/>
</dbReference>
<dbReference type="InterPro" id="IPR017907">
    <property type="entry name" value="Znf_RING_CS"/>
</dbReference>
<dbReference type="EMBL" id="CANTUW010000098">
    <property type="protein sequence ID" value="CAI7935180.1"/>
    <property type="molecule type" value="Genomic_DNA"/>
</dbReference>
<dbReference type="InterPro" id="IPR001841">
    <property type="entry name" value="Znf_RING"/>
</dbReference>
<evidence type="ECO:0000256" key="5">
    <source>
        <dbReference type="ARBA" id="ARBA00022833"/>
    </source>
</evidence>
<dbReference type="Gene3D" id="3.30.160.60">
    <property type="entry name" value="Classic Zinc Finger"/>
    <property type="match status" value="1"/>
</dbReference>
<evidence type="ECO:0000256" key="3">
    <source>
        <dbReference type="ARBA" id="ARBA00022723"/>
    </source>
</evidence>
<keyword evidence="11" id="KW-1185">Reference proteome</keyword>
<evidence type="ECO:0000256" key="6">
    <source>
        <dbReference type="PROSITE-ProRule" id="PRU00175"/>
    </source>
</evidence>
<dbReference type="EC" id="2.3.2.27" evidence="2"/>
<dbReference type="InterPro" id="IPR047153">
    <property type="entry name" value="TRIM45/56/19-like"/>
</dbReference>
<dbReference type="FunFam" id="3.30.40.10:FF:000362">
    <property type="entry name" value="E3 ubiquitin-protein ligase TRIM56"/>
    <property type="match status" value="1"/>
</dbReference>
<evidence type="ECO:0000256" key="8">
    <source>
        <dbReference type="SAM" id="MobiDB-lite"/>
    </source>
</evidence>
<proteinExistence type="predicted"/>
<name>A0AA35VQB6_9SAUR</name>
<comment type="catalytic activity">
    <reaction evidence="1">
        <text>S-ubiquitinyl-[E2 ubiquitin-conjugating enzyme]-L-cysteine + [acceptor protein]-L-lysine = [E2 ubiquitin-conjugating enzyme]-L-cysteine + N(6)-ubiquitinyl-[acceptor protein]-L-lysine.</text>
        <dbReference type="EC" id="2.3.2.27"/>
    </reaction>
</comment>
<feature type="region of interest" description="Disordered" evidence="8">
    <location>
        <begin position="418"/>
        <end position="483"/>
    </location>
</feature>
<feature type="coiled-coil region" evidence="7">
    <location>
        <begin position="219"/>
        <end position="268"/>
    </location>
</feature>
<dbReference type="Gene3D" id="3.30.40.10">
    <property type="entry name" value="Zinc/RING finger domain, C3HC4 (zinc finger)"/>
    <property type="match status" value="1"/>
</dbReference>